<sequence length="157" mass="17689">MSSTRTDPSSEIIPKAVTSWEQRRWRATKRAPGHQDISGNEEADALVKEASHIRKRKEKDARTSTEEMGTGVGKDKPYWPLWTRKLTQTTAKTNLEVQGDHIGEFYELFNIPEILRERSRNLVMCGLWGTTEGIEAVSGVWNLHKDQARGGNAALGK</sequence>
<reference evidence="3" key="1">
    <citation type="journal article" date="2017" name="Nat. Ecol. Evol.">
        <title>Genome expansion and lineage-specific genetic innovations in the forest pathogenic fungi Armillaria.</title>
        <authorList>
            <person name="Sipos G."/>
            <person name="Prasanna A.N."/>
            <person name="Walter M.C."/>
            <person name="O'Connor E."/>
            <person name="Balint B."/>
            <person name="Krizsan K."/>
            <person name="Kiss B."/>
            <person name="Hess J."/>
            <person name="Varga T."/>
            <person name="Slot J."/>
            <person name="Riley R."/>
            <person name="Boka B."/>
            <person name="Rigling D."/>
            <person name="Barry K."/>
            <person name="Lee J."/>
            <person name="Mihaltcheva S."/>
            <person name="LaButti K."/>
            <person name="Lipzen A."/>
            <person name="Waldron R."/>
            <person name="Moloney N.M."/>
            <person name="Sperisen C."/>
            <person name="Kredics L."/>
            <person name="Vagvoelgyi C."/>
            <person name="Patrignani A."/>
            <person name="Fitzpatrick D."/>
            <person name="Nagy I."/>
            <person name="Doyle S."/>
            <person name="Anderson J.B."/>
            <person name="Grigoriev I.V."/>
            <person name="Gueldener U."/>
            <person name="Muensterkoetter M."/>
            <person name="Nagy L.G."/>
        </authorList>
    </citation>
    <scope>NUCLEOTIDE SEQUENCE [LARGE SCALE GENOMIC DNA]</scope>
    <source>
        <strain evidence="3">28-4</strain>
    </source>
</reference>
<proteinExistence type="predicted"/>
<feature type="region of interest" description="Disordered" evidence="1">
    <location>
        <begin position="1"/>
        <end position="74"/>
    </location>
</feature>
<name>A0A2H3CNV2_9AGAR</name>
<keyword evidence="3" id="KW-1185">Reference proteome</keyword>
<dbReference type="Proteomes" id="UP000218334">
    <property type="component" value="Unassembled WGS sequence"/>
</dbReference>
<evidence type="ECO:0000313" key="3">
    <source>
        <dbReference type="Proteomes" id="UP000218334"/>
    </source>
</evidence>
<dbReference type="AlphaFoldDB" id="A0A2H3CNV2"/>
<feature type="compositionally biased region" description="Basic and acidic residues" evidence="1">
    <location>
        <begin position="45"/>
        <end position="65"/>
    </location>
</feature>
<evidence type="ECO:0000313" key="2">
    <source>
        <dbReference type="EMBL" id="PBK78437.1"/>
    </source>
</evidence>
<dbReference type="EMBL" id="KZ293415">
    <property type="protein sequence ID" value="PBK78437.1"/>
    <property type="molecule type" value="Genomic_DNA"/>
</dbReference>
<protein>
    <submittedName>
        <fullName evidence="2">Uncharacterized protein</fullName>
    </submittedName>
</protein>
<gene>
    <name evidence="2" type="ORF">ARMSODRAFT_968563</name>
</gene>
<organism evidence="2 3">
    <name type="scientific">Armillaria solidipes</name>
    <dbReference type="NCBI Taxonomy" id="1076256"/>
    <lineage>
        <taxon>Eukaryota</taxon>
        <taxon>Fungi</taxon>
        <taxon>Dikarya</taxon>
        <taxon>Basidiomycota</taxon>
        <taxon>Agaricomycotina</taxon>
        <taxon>Agaricomycetes</taxon>
        <taxon>Agaricomycetidae</taxon>
        <taxon>Agaricales</taxon>
        <taxon>Marasmiineae</taxon>
        <taxon>Physalacriaceae</taxon>
        <taxon>Armillaria</taxon>
    </lineage>
</organism>
<accession>A0A2H3CNV2</accession>
<evidence type="ECO:0000256" key="1">
    <source>
        <dbReference type="SAM" id="MobiDB-lite"/>
    </source>
</evidence>